<dbReference type="Proteomes" id="UP000001283">
    <property type="component" value="Chromosome"/>
</dbReference>
<protein>
    <submittedName>
        <fullName evidence="2">Uncharacterized protein</fullName>
    </submittedName>
</protein>
<name>A0A8D4BJC4_PRIMW</name>
<organism evidence="2 3">
    <name type="scientific">Priestia megaterium (strain WSH-002)</name>
    <name type="common">Bacillus megaterium</name>
    <dbReference type="NCBI Taxonomy" id="1006007"/>
    <lineage>
        <taxon>Bacteria</taxon>
        <taxon>Bacillati</taxon>
        <taxon>Bacillota</taxon>
        <taxon>Bacilli</taxon>
        <taxon>Bacillales</taxon>
        <taxon>Bacillaceae</taxon>
        <taxon>Priestia</taxon>
    </lineage>
</organism>
<keyword evidence="1" id="KW-0812">Transmembrane</keyword>
<feature type="transmembrane region" description="Helical" evidence="1">
    <location>
        <begin position="21"/>
        <end position="40"/>
    </location>
</feature>
<evidence type="ECO:0000313" key="2">
    <source>
        <dbReference type="EMBL" id="AEN89003.1"/>
    </source>
</evidence>
<reference evidence="2 3" key="1">
    <citation type="journal article" date="2011" name="J. Bacteriol.">
        <title>Complete genome sequence of the industrial strain Bacillus megaterium WSH-002.</title>
        <authorList>
            <person name="Liu L."/>
            <person name="Li Y."/>
            <person name="Zhang J."/>
            <person name="Zou W."/>
            <person name="Zhou Z."/>
            <person name="Liu J."/>
            <person name="Li X."/>
            <person name="Wang L."/>
            <person name="Chen J."/>
        </authorList>
    </citation>
    <scope>NUCLEOTIDE SEQUENCE [LARGE SCALE GENOMIC DNA]</scope>
    <source>
        <strain evidence="2 3">WSH-002</strain>
    </source>
</reference>
<gene>
    <name evidence="2" type="ORF">BMWSH_2121</name>
</gene>
<proteinExistence type="predicted"/>
<keyword evidence="1" id="KW-1133">Transmembrane helix</keyword>
<dbReference type="EMBL" id="CP003017">
    <property type="protein sequence ID" value="AEN89003.1"/>
    <property type="molecule type" value="Genomic_DNA"/>
</dbReference>
<sequence>MNISTRVISALAALFYGRKKYFSRIFFEGAFLLTLTNMRISNVFRGI</sequence>
<evidence type="ECO:0000313" key="3">
    <source>
        <dbReference type="Proteomes" id="UP000001283"/>
    </source>
</evidence>
<evidence type="ECO:0000256" key="1">
    <source>
        <dbReference type="SAM" id="Phobius"/>
    </source>
</evidence>
<dbReference type="AlphaFoldDB" id="A0A8D4BJC4"/>
<dbReference type="KEGG" id="bmh:BMWSH_2121"/>
<accession>A0A8D4BJC4</accession>
<keyword evidence="1" id="KW-0472">Membrane</keyword>